<keyword evidence="4" id="KW-1185">Reference proteome</keyword>
<dbReference type="Pfam" id="PF07589">
    <property type="entry name" value="PEP-CTERM"/>
    <property type="match status" value="1"/>
</dbReference>
<evidence type="ECO:0000259" key="2">
    <source>
        <dbReference type="Pfam" id="PF07589"/>
    </source>
</evidence>
<evidence type="ECO:0000313" key="3">
    <source>
        <dbReference type="EMBL" id="GGD98998.1"/>
    </source>
</evidence>
<reference evidence="3" key="1">
    <citation type="journal article" date="2014" name="Int. J. Syst. Evol. Microbiol.">
        <title>Complete genome sequence of Corynebacterium casei LMG S-19264T (=DSM 44701T), isolated from a smear-ripened cheese.</title>
        <authorList>
            <consortium name="US DOE Joint Genome Institute (JGI-PGF)"/>
            <person name="Walter F."/>
            <person name="Albersmeier A."/>
            <person name="Kalinowski J."/>
            <person name="Ruckert C."/>
        </authorList>
    </citation>
    <scope>NUCLEOTIDE SEQUENCE</scope>
    <source>
        <strain evidence="3">CGMCC 1.15519</strain>
    </source>
</reference>
<keyword evidence="1" id="KW-0472">Membrane</keyword>
<feature type="transmembrane region" description="Helical" evidence="1">
    <location>
        <begin position="53"/>
        <end position="70"/>
    </location>
</feature>
<dbReference type="EMBL" id="BMJM01000001">
    <property type="protein sequence ID" value="GGD98998.1"/>
    <property type="molecule type" value="Genomic_DNA"/>
</dbReference>
<organism evidence="3 4">
    <name type="scientific">Sandarakinorhabdus glacialis</name>
    <dbReference type="NCBI Taxonomy" id="1614636"/>
    <lineage>
        <taxon>Bacteria</taxon>
        <taxon>Pseudomonadati</taxon>
        <taxon>Pseudomonadota</taxon>
        <taxon>Alphaproteobacteria</taxon>
        <taxon>Sphingomonadales</taxon>
        <taxon>Sphingosinicellaceae</taxon>
        <taxon>Sandarakinorhabdus</taxon>
    </lineage>
</organism>
<name>A0A917E3W9_9SPHN</name>
<evidence type="ECO:0000313" key="4">
    <source>
        <dbReference type="Proteomes" id="UP000635071"/>
    </source>
</evidence>
<reference evidence="3" key="2">
    <citation type="submission" date="2020-09" db="EMBL/GenBank/DDBJ databases">
        <authorList>
            <person name="Sun Q."/>
            <person name="Zhou Y."/>
        </authorList>
    </citation>
    <scope>NUCLEOTIDE SEQUENCE</scope>
    <source>
        <strain evidence="3">CGMCC 1.15519</strain>
    </source>
</reference>
<sequence>MVGSGAGVGSFFDLNFASAGIKSFSIYQITTGTGDGIVLENFGFTAGTAVPEPASWALLIAGFGLTGAAMRRRRQAIVAA</sequence>
<comment type="caution">
    <text evidence="3">The sequence shown here is derived from an EMBL/GenBank/DDBJ whole genome shotgun (WGS) entry which is preliminary data.</text>
</comment>
<proteinExistence type="predicted"/>
<dbReference type="NCBIfam" id="NF035944">
    <property type="entry name" value="PEPxxWA-CTERM"/>
    <property type="match status" value="1"/>
</dbReference>
<protein>
    <recommendedName>
        <fullName evidence="2">Ice-binding protein C-terminal domain-containing protein</fullName>
    </recommendedName>
</protein>
<evidence type="ECO:0000256" key="1">
    <source>
        <dbReference type="SAM" id="Phobius"/>
    </source>
</evidence>
<dbReference type="Proteomes" id="UP000635071">
    <property type="component" value="Unassembled WGS sequence"/>
</dbReference>
<dbReference type="NCBIfam" id="TIGR02595">
    <property type="entry name" value="PEP_CTERM"/>
    <property type="match status" value="1"/>
</dbReference>
<dbReference type="InterPro" id="IPR013424">
    <property type="entry name" value="Ice-binding_C"/>
</dbReference>
<keyword evidence="1" id="KW-0812">Transmembrane</keyword>
<keyword evidence="1" id="KW-1133">Transmembrane helix</keyword>
<feature type="domain" description="Ice-binding protein C-terminal" evidence="2">
    <location>
        <begin position="49"/>
        <end position="73"/>
    </location>
</feature>
<dbReference type="AlphaFoldDB" id="A0A917E3W9"/>
<accession>A0A917E3W9</accession>
<gene>
    <name evidence="3" type="ORF">GCM10011529_01410</name>
</gene>